<feature type="transmembrane region" description="Helical" evidence="1">
    <location>
        <begin position="219"/>
        <end position="236"/>
    </location>
</feature>
<gene>
    <name evidence="4" type="ORF">H9862_07000</name>
</gene>
<evidence type="ECO:0000313" key="4">
    <source>
        <dbReference type="EMBL" id="HIX20330.1"/>
    </source>
</evidence>
<dbReference type="Proteomes" id="UP000823964">
    <property type="component" value="Unassembled WGS sequence"/>
</dbReference>
<dbReference type="PANTHER" id="PTHR23028">
    <property type="entry name" value="ACETYLTRANSFERASE"/>
    <property type="match status" value="1"/>
</dbReference>
<evidence type="ECO:0000259" key="2">
    <source>
        <dbReference type="Pfam" id="PF01757"/>
    </source>
</evidence>
<dbReference type="PANTHER" id="PTHR23028:SF53">
    <property type="entry name" value="ACYL_TRANSF_3 DOMAIN-CONTAINING PROTEIN"/>
    <property type="match status" value="1"/>
</dbReference>
<feature type="transmembrane region" description="Helical" evidence="1">
    <location>
        <begin position="33"/>
        <end position="51"/>
    </location>
</feature>
<feature type="transmembrane region" description="Helical" evidence="1">
    <location>
        <begin position="138"/>
        <end position="157"/>
    </location>
</feature>
<keyword evidence="1" id="KW-0472">Membrane</keyword>
<keyword evidence="4" id="KW-0012">Acyltransferase</keyword>
<accession>A0A9D2AHF5</accession>
<organism evidence="4 5">
    <name type="scientific">Candidatus Akkermansia intestinigallinarum</name>
    <dbReference type="NCBI Taxonomy" id="2838431"/>
    <lineage>
        <taxon>Bacteria</taxon>
        <taxon>Pseudomonadati</taxon>
        <taxon>Verrucomicrobiota</taxon>
        <taxon>Verrucomicrobiia</taxon>
        <taxon>Verrucomicrobiales</taxon>
        <taxon>Akkermansiaceae</taxon>
        <taxon>Akkermansia</taxon>
    </lineage>
</organism>
<dbReference type="GO" id="GO:0016020">
    <property type="term" value="C:membrane"/>
    <property type="evidence" value="ECO:0007669"/>
    <property type="project" value="TreeGrafter"/>
</dbReference>
<feature type="transmembrane region" description="Helical" evidence="1">
    <location>
        <begin position="72"/>
        <end position="95"/>
    </location>
</feature>
<keyword evidence="1" id="KW-0812">Transmembrane</keyword>
<dbReference type="InterPro" id="IPR002656">
    <property type="entry name" value="Acyl_transf_3_dom"/>
</dbReference>
<feature type="transmembrane region" description="Helical" evidence="1">
    <location>
        <begin position="164"/>
        <end position="186"/>
    </location>
</feature>
<keyword evidence="1" id="KW-1133">Transmembrane helix</keyword>
<dbReference type="InterPro" id="IPR050879">
    <property type="entry name" value="Acyltransferase_3"/>
</dbReference>
<dbReference type="GO" id="GO:0016747">
    <property type="term" value="F:acyltransferase activity, transferring groups other than amino-acyl groups"/>
    <property type="evidence" value="ECO:0007669"/>
    <property type="project" value="InterPro"/>
</dbReference>
<evidence type="ECO:0000259" key="3">
    <source>
        <dbReference type="Pfam" id="PF19040"/>
    </source>
</evidence>
<reference evidence="4" key="2">
    <citation type="submission" date="2021-04" db="EMBL/GenBank/DDBJ databases">
        <authorList>
            <person name="Gilroy R."/>
        </authorList>
    </citation>
    <scope>NUCLEOTIDE SEQUENCE</scope>
    <source>
        <strain evidence="4">14975</strain>
    </source>
</reference>
<feature type="domain" description="SGNH" evidence="3">
    <location>
        <begin position="431"/>
        <end position="665"/>
    </location>
</feature>
<reference evidence="4" key="1">
    <citation type="journal article" date="2021" name="PeerJ">
        <title>Extensive microbial diversity within the chicken gut microbiome revealed by metagenomics and culture.</title>
        <authorList>
            <person name="Gilroy R."/>
            <person name="Ravi A."/>
            <person name="Getino M."/>
            <person name="Pursley I."/>
            <person name="Horton D.L."/>
            <person name="Alikhan N.F."/>
            <person name="Baker D."/>
            <person name="Gharbi K."/>
            <person name="Hall N."/>
            <person name="Watson M."/>
            <person name="Adriaenssens E.M."/>
            <person name="Foster-Nyarko E."/>
            <person name="Jarju S."/>
            <person name="Secka A."/>
            <person name="Antonio M."/>
            <person name="Oren A."/>
            <person name="Chaudhuri R.R."/>
            <person name="La Ragione R."/>
            <person name="Hildebrand F."/>
            <person name="Pallen M.J."/>
        </authorList>
    </citation>
    <scope>NUCLEOTIDE SEQUENCE</scope>
    <source>
        <strain evidence="4">14975</strain>
    </source>
</reference>
<comment type="caution">
    <text evidence="4">The sequence shown here is derived from an EMBL/GenBank/DDBJ whole genome shotgun (WGS) entry which is preliminary data.</text>
</comment>
<evidence type="ECO:0000313" key="5">
    <source>
        <dbReference type="Proteomes" id="UP000823964"/>
    </source>
</evidence>
<feature type="transmembrane region" description="Helical" evidence="1">
    <location>
        <begin position="7"/>
        <end position="27"/>
    </location>
</feature>
<dbReference type="AlphaFoldDB" id="A0A9D2AHF5"/>
<evidence type="ECO:0000256" key="1">
    <source>
        <dbReference type="SAM" id="Phobius"/>
    </source>
</evidence>
<dbReference type="EMBL" id="DXFQ01000128">
    <property type="protein sequence ID" value="HIX20330.1"/>
    <property type="molecule type" value="Genomic_DNA"/>
</dbReference>
<feature type="transmembrane region" description="Helical" evidence="1">
    <location>
        <begin position="324"/>
        <end position="343"/>
    </location>
</feature>
<dbReference type="InterPro" id="IPR043968">
    <property type="entry name" value="SGNH"/>
</dbReference>
<sequence>MASGKQFLTHINGLRGLAILAIVLYHLSPSLCPCGYFGVDVFLVISGYFLFRNDIPRLRDKNLRLRDYAARKLWRIVPPWMVVAVPVVLICLFYMPYVRNVTIAGTVGATAFGFANDYIAFSGSYFNPNVQQNPLMHLWYIGLTEQLYVLLPLLALLPARSGKAAVRAVLALVGVLSLLFCAYLNYGMLVPAWADTVNAINNDLIRPYYSVFTRLWEPLLGAAAAGISLAPAAGSAARIGRKLAGAAALLGFVAACYLCETGSALSLPAALAAALLILFAAEGPVARLLNLRPLQQLGSISFSLYLVHWPVIVIWQYFCFWNPGAWDMPGMALLSLPLAVLLYRGVETRCSKWPSRLGRRARLSLALIPHLLILPWSLCMTQATFMEQVLPSGIPEKVSGYTHRYFAGTVAGLGEDVDKDVFREGLHGLGGNKQAPLRFLILGDSHAWHLADGLDTACTDNGRLRGLYLNFSCVPAWNCRITLNQGKNIWERSQGEALMNWLSRRRDLRAVLISVHWWLRLQPEAITDWDGRAIAADDYRAAVEAGMIETCRRIAALGITPVILRDNPKFLGDDPYETALVYHGLNREIPDMAVTPEQHEANTAAERAMIERIIAAVPQVRVVDAAPAMFIGGRYPFRDEQGRFLYRDTNHVSVHGSKRIAERIMQELGELLVP</sequence>
<dbReference type="GO" id="GO:0009103">
    <property type="term" value="P:lipopolysaccharide biosynthetic process"/>
    <property type="evidence" value="ECO:0007669"/>
    <property type="project" value="TreeGrafter"/>
</dbReference>
<keyword evidence="4" id="KW-0808">Transferase</keyword>
<feature type="transmembrane region" description="Helical" evidence="1">
    <location>
        <begin position="269"/>
        <end position="290"/>
    </location>
</feature>
<feature type="transmembrane region" description="Helical" evidence="1">
    <location>
        <begin position="243"/>
        <end position="263"/>
    </location>
</feature>
<dbReference type="Pfam" id="PF19040">
    <property type="entry name" value="SGNH"/>
    <property type="match status" value="1"/>
</dbReference>
<dbReference type="Pfam" id="PF01757">
    <property type="entry name" value="Acyl_transf_3"/>
    <property type="match status" value="1"/>
</dbReference>
<feature type="transmembrane region" description="Helical" evidence="1">
    <location>
        <begin position="297"/>
        <end position="318"/>
    </location>
</feature>
<protein>
    <submittedName>
        <fullName evidence="4">Acyltransferase</fullName>
    </submittedName>
</protein>
<feature type="transmembrane region" description="Helical" evidence="1">
    <location>
        <begin position="363"/>
        <end position="385"/>
    </location>
</feature>
<feature type="domain" description="Acyltransferase 3" evidence="2">
    <location>
        <begin position="11"/>
        <end position="344"/>
    </location>
</feature>
<proteinExistence type="predicted"/>
<name>A0A9D2AHF5_9BACT</name>